<dbReference type="OrthoDB" id="193499at2759"/>
<dbReference type="PRINTS" id="PR00153">
    <property type="entry name" value="CSAPPISMRASE"/>
</dbReference>
<dbReference type="InterPro" id="IPR024936">
    <property type="entry name" value="Cyclophilin-type_PPIase"/>
</dbReference>
<dbReference type="EC" id="5.2.1.8" evidence="4"/>
<evidence type="ECO:0000256" key="1">
    <source>
        <dbReference type="ARBA" id="ARBA00000971"/>
    </source>
</evidence>
<feature type="domain" description="PPIase cyclophilin-type" evidence="5">
    <location>
        <begin position="16"/>
        <end position="179"/>
    </location>
</feature>
<evidence type="ECO:0000256" key="4">
    <source>
        <dbReference type="RuleBase" id="RU363019"/>
    </source>
</evidence>
<dbReference type="PANTHER" id="PTHR11071">
    <property type="entry name" value="PEPTIDYL-PROLYL CIS-TRANS ISOMERASE"/>
    <property type="match status" value="1"/>
</dbReference>
<sequence>MIILRKFTTIKLPRVFFDISVNEKEIGRLVFELRSDIAPKTTENFRVLCIGGAGSTKCGVRKTYKGSVIHRIVPGLLIQGGDYTKNNGTGGESIYNSKFNDESFILEHGEPGILSMANSGPNSNGSQFFITTIPCPKFNGKYVAFGKVVKGLDVLEIIEAQGTENGVPYSKVLICDSGEISSDDDS</sequence>
<protein>
    <recommendedName>
        <fullName evidence="4">Peptidyl-prolyl cis-trans isomerase</fullName>
        <shortName evidence="4">PPIase</shortName>
        <ecNumber evidence="4">5.2.1.8</ecNumber>
    </recommendedName>
</protein>
<dbReference type="InterPro" id="IPR029000">
    <property type="entry name" value="Cyclophilin-like_dom_sf"/>
</dbReference>
<dbReference type="GO" id="GO:0003755">
    <property type="term" value="F:peptidyl-prolyl cis-trans isomerase activity"/>
    <property type="evidence" value="ECO:0007669"/>
    <property type="project" value="UniProtKB-UniRule"/>
</dbReference>
<evidence type="ECO:0000313" key="6">
    <source>
        <dbReference type="EMBL" id="OMJ94638.1"/>
    </source>
</evidence>
<dbReference type="GO" id="GO:0005737">
    <property type="term" value="C:cytoplasm"/>
    <property type="evidence" value="ECO:0007669"/>
    <property type="project" value="TreeGrafter"/>
</dbReference>
<keyword evidence="7" id="KW-1185">Reference proteome</keyword>
<dbReference type="AlphaFoldDB" id="A0A1R2D049"/>
<evidence type="ECO:0000256" key="2">
    <source>
        <dbReference type="ARBA" id="ARBA00023110"/>
    </source>
</evidence>
<comment type="catalytic activity">
    <reaction evidence="1 4">
        <text>[protein]-peptidylproline (omega=180) = [protein]-peptidylproline (omega=0)</text>
        <dbReference type="Rhea" id="RHEA:16237"/>
        <dbReference type="Rhea" id="RHEA-COMP:10747"/>
        <dbReference type="Rhea" id="RHEA-COMP:10748"/>
        <dbReference type="ChEBI" id="CHEBI:83833"/>
        <dbReference type="ChEBI" id="CHEBI:83834"/>
        <dbReference type="EC" id="5.2.1.8"/>
    </reaction>
</comment>
<accession>A0A1R2D049</accession>
<reference evidence="6 7" key="1">
    <citation type="submission" date="2016-11" db="EMBL/GenBank/DDBJ databases">
        <title>The macronuclear genome of Stentor coeruleus: a giant cell with tiny introns.</title>
        <authorList>
            <person name="Slabodnick M."/>
            <person name="Ruby J.G."/>
            <person name="Reiff S.B."/>
            <person name="Swart E.C."/>
            <person name="Gosai S."/>
            <person name="Prabakaran S."/>
            <person name="Witkowska E."/>
            <person name="Larue G.E."/>
            <person name="Fisher S."/>
            <person name="Freeman R.M."/>
            <person name="Gunawardena J."/>
            <person name="Chu W."/>
            <person name="Stover N.A."/>
            <person name="Gregory B.D."/>
            <person name="Nowacki M."/>
            <person name="Derisi J."/>
            <person name="Roy S.W."/>
            <person name="Marshall W.F."/>
            <person name="Sood P."/>
        </authorList>
    </citation>
    <scope>NUCLEOTIDE SEQUENCE [LARGE SCALE GENOMIC DNA]</scope>
    <source>
        <strain evidence="6">WM001</strain>
    </source>
</reference>
<dbReference type="Pfam" id="PF00160">
    <property type="entry name" value="Pro_isomerase"/>
    <property type="match status" value="1"/>
</dbReference>
<organism evidence="6 7">
    <name type="scientific">Stentor coeruleus</name>
    <dbReference type="NCBI Taxonomy" id="5963"/>
    <lineage>
        <taxon>Eukaryota</taxon>
        <taxon>Sar</taxon>
        <taxon>Alveolata</taxon>
        <taxon>Ciliophora</taxon>
        <taxon>Postciliodesmatophora</taxon>
        <taxon>Heterotrichea</taxon>
        <taxon>Heterotrichida</taxon>
        <taxon>Stentoridae</taxon>
        <taxon>Stentor</taxon>
    </lineage>
</organism>
<proteinExistence type="inferred from homology"/>
<comment type="similarity">
    <text evidence="4">Belongs to the cyclophilin-type PPIase family.</text>
</comment>
<dbReference type="PANTHER" id="PTHR11071:SF561">
    <property type="entry name" value="PEPTIDYL-PROLYL CIS-TRANS ISOMERASE D-RELATED"/>
    <property type="match status" value="1"/>
</dbReference>
<comment type="caution">
    <text evidence="6">The sequence shown here is derived from an EMBL/GenBank/DDBJ whole genome shotgun (WGS) entry which is preliminary data.</text>
</comment>
<keyword evidence="2 4" id="KW-0697">Rotamase</keyword>
<dbReference type="SUPFAM" id="SSF50891">
    <property type="entry name" value="Cyclophilin-like"/>
    <property type="match status" value="1"/>
</dbReference>
<evidence type="ECO:0000259" key="5">
    <source>
        <dbReference type="PROSITE" id="PS50072"/>
    </source>
</evidence>
<keyword evidence="3 4" id="KW-0413">Isomerase</keyword>
<gene>
    <name evidence="6" type="ORF">SteCoe_2129</name>
</gene>
<evidence type="ECO:0000256" key="3">
    <source>
        <dbReference type="ARBA" id="ARBA00023235"/>
    </source>
</evidence>
<dbReference type="PROSITE" id="PS50072">
    <property type="entry name" value="CSA_PPIASE_2"/>
    <property type="match status" value="1"/>
</dbReference>
<dbReference type="GO" id="GO:0006457">
    <property type="term" value="P:protein folding"/>
    <property type="evidence" value="ECO:0007669"/>
    <property type="project" value="TreeGrafter"/>
</dbReference>
<dbReference type="FunFam" id="2.40.100.10:FF:000025">
    <property type="entry name" value="Peptidyl-prolyl cis-trans isomerase CYP19-2"/>
    <property type="match status" value="1"/>
</dbReference>
<name>A0A1R2D049_9CILI</name>
<dbReference type="GO" id="GO:0016018">
    <property type="term" value="F:cyclosporin A binding"/>
    <property type="evidence" value="ECO:0007669"/>
    <property type="project" value="TreeGrafter"/>
</dbReference>
<evidence type="ECO:0000313" key="7">
    <source>
        <dbReference type="Proteomes" id="UP000187209"/>
    </source>
</evidence>
<comment type="function">
    <text evidence="4">PPIases accelerate the folding of proteins. It catalyzes the cis-trans isomerization of proline imidic peptide bonds in oligopeptides.</text>
</comment>
<dbReference type="InterPro" id="IPR002130">
    <property type="entry name" value="Cyclophilin-type_PPIase_dom"/>
</dbReference>
<dbReference type="Proteomes" id="UP000187209">
    <property type="component" value="Unassembled WGS sequence"/>
</dbReference>
<dbReference type="Gene3D" id="2.40.100.10">
    <property type="entry name" value="Cyclophilin-like"/>
    <property type="match status" value="1"/>
</dbReference>
<dbReference type="PIRSF" id="PIRSF001467">
    <property type="entry name" value="Peptidylpro_ismrse"/>
    <property type="match status" value="1"/>
</dbReference>
<dbReference type="EMBL" id="MPUH01000023">
    <property type="protein sequence ID" value="OMJ94638.1"/>
    <property type="molecule type" value="Genomic_DNA"/>
</dbReference>